<dbReference type="EMBL" id="HACG01009405">
    <property type="protein sequence ID" value="CEK56270.1"/>
    <property type="molecule type" value="Transcribed_RNA"/>
</dbReference>
<accession>A0A0B6YL77</accession>
<sequence length="70" mass="8054">INITLNQNTPNVQIQYMLKDSPETSKMSMFFGITDDGNLYKKQDIDADLGTRVLQFLIVASDKNWRQDKS</sequence>
<protein>
    <recommendedName>
        <fullName evidence="2">Cadherin domain-containing protein</fullName>
    </recommendedName>
</protein>
<gene>
    <name evidence="1" type="primary">ORF27230</name>
</gene>
<organism evidence="1">
    <name type="scientific">Arion vulgaris</name>
    <dbReference type="NCBI Taxonomy" id="1028688"/>
    <lineage>
        <taxon>Eukaryota</taxon>
        <taxon>Metazoa</taxon>
        <taxon>Spiralia</taxon>
        <taxon>Lophotrochozoa</taxon>
        <taxon>Mollusca</taxon>
        <taxon>Gastropoda</taxon>
        <taxon>Heterobranchia</taxon>
        <taxon>Euthyneura</taxon>
        <taxon>Panpulmonata</taxon>
        <taxon>Eupulmonata</taxon>
        <taxon>Stylommatophora</taxon>
        <taxon>Helicina</taxon>
        <taxon>Arionoidea</taxon>
        <taxon>Arionidae</taxon>
        <taxon>Arion</taxon>
    </lineage>
</organism>
<name>A0A0B6YL77_9EUPU</name>
<dbReference type="AlphaFoldDB" id="A0A0B6YL77"/>
<evidence type="ECO:0000313" key="1">
    <source>
        <dbReference type="EMBL" id="CEK56270.1"/>
    </source>
</evidence>
<feature type="non-terminal residue" evidence="1">
    <location>
        <position position="70"/>
    </location>
</feature>
<proteinExistence type="predicted"/>
<evidence type="ECO:0008006" key="2">
    <source>
        <dbReference type="Google" id="ProtNLM"/>
    </source>
</evidence>
<feature type="non-terminal residue" evidence="1">
    <location>
        <position position="1"/>
    </location>
</feature>
<reference evidence="1" key="1">
    <citation type="submission" date="2014-12" db="EMBL/GenBank/DDBJ databases">
        <title>Insight into the proteome of Arion vulgaris.</title>
        <authorList>
            <person name="Aradska J."/>
            <person name="Bulat T."/>
            <person name="Smidak R."/>
            <person name="Sarate P."/>
            <person name="Gangsoo J."/>
            <person name="Sialana F."/>
            <person name="Bilban M."/>
            <person name="Lubec G."/>
        </authorList>
    </citation>
    <scope>NUCLEOTIDE SEQUENCE</scope>
    <source>
        <tissue evidence="1">Skin</tissue>
    </source>
</reference>